<sequence length="147" mass="16763">MVEQSRERKMSFSNQEFEECDAFPEDIEYIFRLDVKNGEVTHKVCLASHQWIFNASLDPSLPPAFCIRHDVDALLWQPKAHSNSDANWTHIGTFNALGYVQAAKQDRKFSTCAPDMSYAALCDCTRHVYVYQQPKGDANMPVNKSSL</sequence>
<comment type="caution">
    <text evidence="5">The sequence shown here is derived from an EMBL/GenBank/DDBJ whole genome shotgun (WGS) entry which is preliminary data.</text>
</comment>
<evidence type="ECO:0000256" key="2">
    <source>
        <dbReference type="ARBA" id="ARBA00004496"/>
    </source>
</evidence>
<evidence type="ECO:0000313" key="5">
    <source>
        <dbReference type="EMBL" id="KAJ7360500.1"/>
    </source>
</evidence>
<organism evidence="5 6">
    <name type="scientific">Desmophyllum pertusum</name>
    <dbReference type="NCBI Taxonomy" id="174260"/>
    <lineage>
        <taxon>Eukaryota</taxon>
        <taxon>Metazoa</taxon>
        <taxon>Cnidaria</taxon>
        <taxon>Anthozoa</taxon>
        <taxon>Hexacorallia</taxon>
        <taxon>Scleractinia</taxon>
        <taxon>Caryophylliina</taxon>
        <taxon>Caryophylliidae</taxon>
        <taxon>Desmophyllum</taxon>
    </lineage>
</organism>
<gene>
    <name evidence="5" type="primary">NUDCD1_3</name>
    <name evidence="5" type="ORF">OS493_015601</name>
</gene>
<dbReference type="EMBL" id="MU827309">
    <property type="protein sequence ID" value="KAJ7360500.1"/>
    <property type="molecule type" value="Genomic_DNA"/>
</dbReference>
<keyword evidence="4" id="KW-0539">Nucleus</keyword>
<dbReference type="Proteomes" id="UP001163046">
    <property type="component" value="Unassembled WGS sequence"/>
</dbReference>
<name>A0A9W9YS75_9CNID</name>
<evidence type="ECO:0000256" key="4">
    <source>
        <dbReference type="ARBA" id="ARBA00023242"/>
    </source>
</evidence>
<dbReference type="PANTHER" id="PTHR21664">
    <property type="entry name" value="CHRONIC MYELOGENOUS LEUKEMIA TUMOR ANTIGEN 66"/>
    <property type="match status" value="1"/>
</dbReference>
<proteinExistence type="predicted"/>
<comment type="subcellular location">
    <subcellularLocation>
        <location evidence="2">Cytoplasm</location>
    </subcellularLocation>
    <subcellularLocation>
        <location evidence="1">Nucleus</location>
    </subcellularLocation>
</comment>
<dbReference type="GO" id="GO:0005634">
    <property type="term" value="C:nucleus"/>
    <property type="evidence" value="ECO:0007669"/>
    <property type="project" value="UniProtKB-SubCell"/>
</dbReference>
<dbReference type="PANTHER" id="PTHR21664:SF1">
    <property type="entry name" value="NUDC DOMAIN-CONTAINING PROTEIN 1"/>
    <property type="match status" value="1"/>
</dbReference>
<dbReference type="OrthoDB" id="428655at2759"/>
<dbReference type="GO" id="GO:0005737">
    <property type="term" value="C:cytoplasm"/>
    <property type="evidence" value="ECO:0007669"/>
    <property type="project" value="UniProtKB-SubCell"/>
</dbReference>
<keyword evidence="3" id="KW-0963">Cytoplasm</keyword>
<dbReference type="InterPro" id="IPR037895">
    <property type="entry name" value="NUDCD1"/>
</dbReference>
<reference evidence="5" key="1">
    <citation type="submission" date="2023-01" db="EMBL/GenBank/DDBJ databases">
        <title>Genome assembly of the deep-sea coral Lophelia pertusa.</title>
        <authorList>
            <person name="Herrera S."/>
            <person name="Cordes E."/>
        </authorList>
    </citation>
    <scope>NUCLEOTIDE SEQUENCE</scope>
    <source>
        <strain evidence="5">USNM1676648</strain>
        <tissue evidence="5">Polyp</tissue>
    </source>
</reference>
<evidence type="ECO:0000313" key="6">
    <source>
        <dbReference type="Proteomes" id="UP001163046"/>
    </source>
</evidence>
<accession>A0A9W9YS75</accession>
<evidence type="ECO:0000256" key="3">
    <source>
        <dbReference type="ARBA" id="ARBA00022490"/>
    </source>
</evidence>
<dbReference type="AlphaFoldDB" id="A0A9W9YS75"/>
<keyword evidence="6" id="KW-1185">Reference proteome</keyword>
<evidence type="ECO:0000256" key="1">
    <source>
        <dbReference type="ARBA" id="ARBA00004123"/>
    </source>
</evidence>
<protein>
    <submittedName>
        <fullName evidence="5">NudC domain-containing protein 1</fullName>
    </submittedName>
</protein>